<evidence type="ECO:0000259" key="6">
    <source>
        <dbReference type="PROSITE" id="PS50850"/>
    </source>
</evidence>
<dbReference type="STRING" id="493475.GARC_4138"/>
<evidence type="ECO:0000313" key="8">
    <source>
        <dbReference type="Proteomes" id="UP000006327"/>
    </source>
</evidence>
<protein>
    <recommendedName>
        <fullName evidence="6">Major facilitator superfamily (MFS) profile domain-containing protein</fullName>
    </recommendedName>
</protein>
<evidence type="ECO:0000256" key="5">
    <source>
        <dbReference type="SAM" id="Phobius"/>
    </source>
</evidence>
<dbReference type="PROSITE" id="PS50850">
    <property type="entry name" value="MFS"/>
    <property type="match status" value="1"/>
</dbReference>
<organism evidence="7 8">
    <name type="scientific">Paraglaciecola arctica BSs20135</name>
    <dbReference type="NCBI Taxonomy" id="493475"/>
    <lineage>
        <taxon>Bacteria</taxon>
        <taxon>Pseudomonadati</taxon>
        <taxon>Pseudomonadota</taxon>
        <taxon>Gammaproteobacteria</taxon>
        <taxon>Alteromonadales</taxon>
        <taxon>Alteromonadaceae</taxon>
        <taxon>Paraglaciecola</taxon>
    </lineage>
</organism>
<feature type="transmembrane region" description="Helical" evidence="5">
    <location>
        <begin position="98"/>
        <end position="119"/>
    </location>
</feature>
<dbReference type="OrthoDB" id="9810614at2"/>
<keyword evidence="3 5" id="KW-0472">Membrane</keyword>
<feature type="transmembrane region" description="Helical" evidence="5">
    <location>
        <begin position="158"/>
        <end position="177"/>
    </location>
</feature>
<dbReference type="InterPro" id="IPR036259">
    <property type="entry name" value="MFS_trans_sf"/>
</dbReference>
<evidence type="ECO:0000256" key="3">
    <source>
        <dbReference type="ARBA" id="ARBA00023136"/>
    </source>
</evidence>
<dbReference type="eggNOG" id="COG2814">
    <property type="taxonomic scope" value="Bacteria"/>
</dbReference>
<feature type="region of interest" description="Disordered" evidence="4">
    <location>
        <begin position="414"/>
        <end position="442"/>
    </location>
</feature>
<comment type="caution">
    <text evidence="7">The sequence shown here is derived from an EMBL/GenBank/DDBJ whole genome shotgun (WGS) entry which is preliminary data.</text>
</comment>
<dbReference type="PANTHER" id="PTHR23521">
    <property type="entry name" value="TRANSPORTER MFS SUPERFAMILY"/>
    <property type="match status" value="1"/>
</dbReference>
<feature type="transmembrane region" description="Helical" evidence="5">
    <location>
        <begin position="362"/>
        <end position="380"/>
    </location>
</feature>
<proteinExistence type="predicted"/>
<dbReference type="CDD" id="cd17477">
    <property type="entry name" value="MFS_YcaD_like"/>
    <property type="match status" value="1"/>
</dbReference>
<evidence type="ECO:0000256" key="2">
    <source>
        <dbReference type="ARBA" id="ARBA00022989"/>
    </source>
</evidence>
<feature type="transmembrane region" description="Helical" evidence="5">
    <location>
        <begin position="326"/>
        <end position="350"/>
    </location>
</feature>
<evidence type="ECO:0000256" key="4">
    <source>
        <dbReference type="SAM" id="MobiDB-lite"/>
    </source>
</evidence>
<dbReference type="Gene3D" id="1.20.1250.20">
    <property type="entry name" value="MFS general substrate transporter like domains"/>
    <property type="match status" value="2"/>
</dbReference>
<dbReference type="InterPro" id="IPR011701">
    <property type="entry name" value="MFS"/>
</dbReference>
<keyword evidence="8" id="KW-1185">Reference proteome</keyword>
<dbReference type="AlphaFoldDB" id="K6ZCC4"/>
<reference evidence="7 8" key="1">
    <citation type="journal article" date="2017" name="Antonie Van Leeuwenhoek">
        <title>Rhizobium rhizosphaerae sp. nov., a novel species isolated from rice rhizosphere.</title>
        <authorList>
            <person name="Zhao J.J."/>
            <person name="Zhang J."/>
            <person name="Zhang R.J."/>
            <person name="Zhang C.W."/>
            <person name="Yin H.Q."/>
            <person name="Zhang X.X."/>
        </authorList>
    </citation>
    <scope>NUCLEOTIDE SEQUENCE [LARGE SCALE GENOMIC DNA]</scope>
    <source>
        <strain evidence="7 8">BSs20135</strain>
    </source>
</reference>
<dbReference type="GO" id="GO:0005886">
    <property type="term" value="C:plasma membrane"/>
    <property type="evidence" value="ECO:0007669"/>
    <property type="project" value="TreeGrafter"/>
</dbReference>
<sequence>MRSILVSITALFLAIFLLLLGNSLLSTLLILRGVAEGFSGKFLGILTSVYFLGAFVATLLASRMIKRMGHIRCFTFCTALLGCCTLAYTLAISPYAWLIIRFVTGFGVFAMYTVVESWLNGQTQDAYRSRVFSIYTLINLLAVAASQQLLLIDSATGYTLFIIASLLVTAAIMPISWTRLQQPNVNVDMPSMSILKVFDAAPVAVTGCLVSGLIMGPFWGLTPLFVNDLGYTENQLATFISLSILGGAFIQYPVGRWSDRMDRRRVILVTFILSSLLAFAMAICAKYYPVERGLITALSTIFCGIVLAIYPISVVHLVDRISKDNLVAGSSSLLMIYGLGSFVGPTIAGFALEHMGASALPAYYLVVLATSSLVLIMQLIRSRIVEIPDDHESHYVAMVRTSQNVLPMHPESEEVLDVHPTSDEVPLTSEELSGERHEPESI</sequence>
<name>K6ZCC4_9ALTE</name>
<feature type="transmembrane region" description="Helical" evidence="5">
    <location>
        <begin position="42"/>
        <end position="61"/>
    </location>
</feature>
<feature type="transmembrane region" description="Helical" evidence="5">
    <location>
        <begin position="294"/>
        <end position="314"/>
    </location>
</feature>
<dbReference type="Proteomes" id="UP000006327">
    <property type="component" value="Unassembled WGS sequence"/>
</dbReference>
<dbReference type="GO" id="GO:0022857">
    <property type="term" value="F:transmembrane transporter activity"/>
    <property type="evidence" value="ECO:0007669"/>
    <property type="project" value="InterPro"/>
</dbReference>
<accession>K6ZCC4</accession>
<feature type="compositionally biased region" description="Basic and acidic residues" evidence="4">
    <location>
        <begin position="433"/>
        <end position="442"/>
    </location>
</feature>
<evidence type="ECO:0000313" key="7">
    <source>
        <dbReference type="EMBL" id="GAC21080.1"/>
    </source>
</evidence>
<dbReference type="InterPro" id="IPR020846">
    <property type="entry name" value="MFS_dom"/>
</dbReference>
<feature type="domain" description="Major facilitator superfamily (MFS) profile" evidence="6">
    <location>
        <begin position="7"/>
        <end position="384"/>
    </location>
</feature>
<evidence type="ECO:0000256" key="1">
    <source>
        <dbReference type="ARBA" id="ARBA00022692"/>
    </source>
</evidence>
<feature type="transmembrane region" description="Helical" evidence="5">
    <location>
        <begin position="236"/>
        <end position="254"/>
    </location>
</feature>
<dbReference type="RefSeq" id="WP_007623662.1">
    <property type="nucleotide sequence ID" value="NZ_BAEO01000060.1"/>
</dbReference>
<feature type="transmembrane region" description="Helical" evidence="5">
    <location>
        <begin position="73"/>
        <end position="92"/>
    </location>
</feature>
<dbReference type="Pfam" id="PF07690">
    <property type="entry name" value="MFS_1"/>
    <property type="match status" value="1"/>
</dbReference>
<dbReference type="InterPro" id="IPR047200">
    <property type="entry name" value="MFS_YcaD-like"/>
</dbReference>
<dbReference type="EMBL" id="BAEO01000060">
    <property type="protein sequence ID" value="GAC21080.1"/>
    <property type="molecule type" value="Genomic_DNA"/>
</dbReference>
<keyword evidence="2 5" id="KW-1133">Transmembrane helix</keyword>
<feature type="transmembrane region" description="Helical" evidence="5">
    <location>
        <begin position="197"/>
        <end position="216"/>
    </location>
</feature>
<feature type="transmembrane region" description="Helical" evidence="5">
    <location>
        <begin position="266"/>
        <end position="288"/>
    </location>
</feature>
<dbReference type="PANTHER" id="PTHR23521:SF3">
    <property type="entry name" value="MFS TRANSPORTER"/>
    <property type="match status" value="1"/>
</dbReference>
<feature type="transmembrane region" description="Helical" evidence="5">
    <location>
        <begin position="131"/>
        <end position="152"/>
    </location>
</feature>
<keyword evidence="1 5" id="KW-0812">Transmembrane</keyword>
<dbReference type="SUPFAM" id="SSF103473">
    <property type="entry name" value="MFS general substrate transporter"/>
    <property type="match status" value="1"/>
</dbReference>
<gene>
    <name evidence="7" type="ORF">GARC_4138</name>
</gene>